<evidence type="ECO:0000256" key="3">
    <source>
        <dbReference type="RuleBase" id="RU362132"/>
    </source>
</evidence>
<feature type="domain" description="Thiamine pyrophosphate enzyme central" evidence="4">
    <location>
        <begin position="200"/>
        <end position="336"/>
    </location>
</feature>
<protein>
    <submittedName>
        <fullName evidence="7">Acetolactate synthase-1/2/3 large subunit</fullName>
    </submittedName>
</protein>
<dbReference type="STRING" id="94869.SAMN04488529_10816"/>
<dbReference type="SUPFAM" id="SSF52518">
    <property type="entry name" value="Thiamin diphosphate-binding fold (THDP-binding)"/>
    <property type="match status" value="2"/>
</dbReference>
<evidence type="ECO:0000259" key="6">
    <source>
        <dbReference type="Pfam" id="PF02776"/>
    </source>
</evidence>
<dbReference type="InterPro" id="IPR012000">
    <property type="entry name" value="Thiamin_PyroP_enz_cen_dom"/>
</dbReference>
<dbReference type="GO" id="GO:0030976">
    <property type="term" value="F:thiamine pyrophosphate binding"/>
    <property type="evidence" value="ECO:0007669"/>
    <property type="project" value="InterPro"/>
</dbReference>
<dbReference type="InterPro" id="IPR012001">
    <property type="entry name" value="Thiamin_PyroP_enz_TPP-bd_dom"/>
</dbReference>
<name>A0A1H0TRP0_9CLOT</name>
<dbReference type="AlphaFoldDB" id="A0A1H0TRP0"/>
<evidence type="ECO:0000313" key="8">
    <source>
        <dbReference type="Proteomes" id="UP000198597"/>
    </source>
</evidence>
<evidence type="ECO:0000259" key="4">
    <source>
        <dbReference type="Pfam" id="PF00205"/>
    </source>
</evidence>
<dbReference type="InterPro" id="IPR011766">
    <property type="entry name" value="TPP_enzyme_TPP-bd"/>
</dbReference>
<proteinExistence type="inferred from homology"/>
<reference evidence="7 8" key="1">
    <citation type="submission" date="2016-10" db="EMBL/GenBank/DDBJ databases">
        <authorList>
            <person name="de Groot N.N."/>
        </authorList>
    </citation>
    <scope>NUCLEOTIDE SEQUENCE [LARGE SCALE GENOMIC DNA]</scope>
    <source>
        <strain evidence="7 8">DSM 12272</strain>
    </source>
</reference>
<dbReference type="PANTHER" id="PTHR18968:SF142">
    <property type="entry name" value="ACETOLACTATE SYNTHASE"/>
    <property type="match status" value="1"/>
</dbReference>
<dbReference type="PANTHER" id="PTHR18968">
    <property type="entry name" value="THIAMINE PYROPHOSPHATE ENZYMES"/>
    <property type="match status" value="1"/>
</dbReference>
<dbReference type="GO" id="GO:0050660">
    <property type="term" value="F:flavin adenine dinucleotide binding"/>
    <property type="evidence" value="ECO:0007669"/>
    <property type="project" value="TreeGrafter"/>
</dbReference>
<evidence type="ECO:0000256" key="2">
    <source>
        <dbReference type="ARBA" id="ARBA00023052"/>
    </source>
</evidence>
<dbReference type="Proteomes" id="UP000198597">
    <property type="component" value="Unassembled WGS sequence"/>
</dbReference>
<dbReference type="GO" id="GO:0009099">
    <property type="term" value="P:L-valine biosynthetic process"/>
    <property type="evidence" value="ECO:0007669"/>
    <property type="project" value="TreeGrafter"/>
</dbReference>
<feature type="domain" description="Thiamine pyrophosphate enzyme TPP-binding" evidence="5">
    <location>
        <begin position="397"/>
        <end position="547"/>
    </location>
</feature>
<dbReference type="SUPFAM" id="SSF52467">
    <property type="entry name" value="DHS-like NAD/FAD-binding domain"/>
    <property type="match status" value="1"/>
</dbReference>
<dbReference type="GO" id="GO:0003984">
    <property type="term" value="F:acetolactate synthase activity"/>
    <property type="evidence" value="ECO:0007669"/>
    <property type="project" value="TreeGrafter"/>
</dbReference>
<dbReference type="GO" id="GO:0005948">
    <property type="term" value="C:acetolactate synthase complex"/>
    <property type="evidence" value="ECO:0007669"/>
    <property type="project" value="TreeGrafter"/>
</dbReference>
<dbReference type="GO" id="GO:0000287">
    <property type="term" value="F:magnesium ion binding"/>
    <property type="evidence" value="ECO:0007669"/>
    <property type="project" value="InterPro"/>
</dbReference>
<keyword evidence="2 3" id="KW-0786">Thiamine pyrophosphate</keyword>
<dbReference type="Pfam" id="PF00205">
    <property type="entry name" value="TPP_enzyme_M"/>
    <property type="match status" value="1"/>
</dbReference>
<dbReference type="RefSeq" id="WP_089970513.1">
    <property type="nucleotide sequence ID" value="NZ_FNJM01000008.1"/>
</dbReference>
<evidence type="ECO:0000313" key="7">
    <source>
        <dbReference type="EMBL" id="SDP56697.1"/>
    </source>
</evidence>
<dbReference type="InterPro" id="IPR029035">
    <property type="entry name" value="DHS-like_NAD/FAD-binding_dom"/>
</dbReference>
<dbReference type="Pfam" id="PF02775">
    <property type="entry name" value="TPP_enzyme_C"/>
    <property type="match status" value="1"/>
</dbReference>
<keyword evidence="8" id="KW-1185">Reference proteome</keyword>
<organism evidence="7 8">
    <name type="scientific">Clostridium gasigenes</name>
    <dbReference type="NCBI Taxonomy" id="94869"/>
    <lineage>
        <taxon>Bacteria</taxon>
        <taxon>Bacillati</taxon>
        <taxon>Bacillota</taxon>
        <taxon>Clostridia</taxon>
        <taxon>Eubacteriales</taxon>
        <taxon>Clostridiaceae</taxon>
        <taxon>Clostridium</taxon>
    </lineage>
</organism>
<dbReference type="Gene3D" id="3.40.50.1220">
    <property type="entry name" value="TPP-binding domain"/>
    <property type="match status" value="1"/>
</dbReference>
<gene>
    <name evidence="7" type="ORF">SAMN04488529_10816</name>
</gene>
<dbReference type="InterPro" id="IPR045229">
    <property type="entry name" value="TPP_enz"/>
</dbReference>
<dbReference type="OrthoDB" id="4494979at2"/>
<evidence type="ECO:0000256" key="1">
    <source>
        <dbReference type="ARBA" id="ARBA00007812"/>
    </source>
</evidence>
<dbReference type="EMBL" id="FNJM01000008">
    <property type="protein sequence ID" value="SDP56697.1"/>
    <property type="molecule type" value="Genomic_DNA"/>
</dbReference>
<dbReference type="CDD" id="cd07035">
    <property type="entry name" value="TPP_PYR_POX_like"/>
    <property type="match status" value="1"/>
</dbReference>
<sequence>MNVSEYIFEFLKGKGIDTAFLVTGGQAMHLNDALARCPEIKTMCTHHEQTCGMAADAYSRITGKLGLAVVTAGPGSINVVNGLVGGWTDSAPMMVISGQSALSCVNYQEESGIRQYGVQGIFIRPFVEKGTKYFVTVDDPAKIKYYMEKAYYMALSGRPGPVWVDVPLDIQRMEVPEHLSYGFTPDEEKYSEIDREIYIKNTWKILKAAKRPLVVAGQGIRLGDAQKELIELLESLRIPVVTTRLGIDLIESDHDLYVGRPGNYGERSANFAIQNADVILAIGSRLSTSSVGHDAKQFGRNAKKIVVDIDRKELDKPGINIDYKINDDAKLYLKALLKVVDKNEMEDTSKWVEQCKIWKKTYPVVQPEYRTSNPVNSYYLTEKLCEKADNEYMILVDTGSCFHVACQTWKIKKGQRFLTTGGLSSMGYWAGALGACVANDYKKTIVITGDGSLQMNIQEFATIKHNNLPIKVFIFNNNGYLLIRQTQHNFMNDRMFGEGPTSGVWCPDSIEIAKAYGIKGVRIDNIKDLDSKLDEVLNYDGPVICDVMTLEWQLIMPRIASDKLPDGTLVSRAYDDMFPFLDREEYEKNIIVSK</sequence>
<comment type="similarity">
    <text evidence="1 3">Belongs to the TPP enzyme family.</text>
</comment>
<accession>A0A1H0TRP0</accession>
<feature type="domain" description="Thiamine pyrophosphate enzyme N-terminal TPP-binding" evidence="6">
    <location>
        <begin position="1"/>
        <end position="106"/>
    </location>
</feature>
<evidence type="ECO:0000259" key="5">
    <source>
        <dbReference type="Pfam" id="PF02775"/>
    </source>
</evidence>
<dbReference type="InterPro" id="IPR029061">
    <property type="entry name" value="THDP-binding"/>
</dbReference>
<dbReference type="GO" id="GO:0009097">
    <property type="term" value="P:isoleucine biosynthetic process"/>
    <property type="evidence" value="ECO:0007669"/>
    <property type="project" value="TreeGrafter"/>
</dbReference>
<dbReference type="Gene3D" id="3.40.50.970">
    <property type="match status" value="2"/>
</dbReference>
<dbReference type="Pfam" id="PF02776">
    <property type="entry name" value="TPP_enzyme_N"/>
    <property type="match status" value="1"/>
</dbReference>